<protein>
    <submittedName>
        <fullName evidence="1">Uncharacterized protein</fullName>
    </submittedName>
</protein>
<accession>A0A0M0JUB1</accession>
<proteinExistence type="predicted"/>
<evidence type="ECO:0000313" key="1">
    <source>
        <dbReference type="EMBL" id="KOO30276.1"/>
    </source>
</evidence>
<dbReference type="AlphaFoldDB" id="A0A0M0JUB1"/>
<dbReference type="Proteomes" id="UP000037460">
    <property type="component" value="Unassembled WGS sequence"/>
</dbReference>
<comment type="caution">
    <text evidence="1">The sequence shown here is derived from an EMBL/GenBank/DDBJ whole genome shotgun (WGS) entry which is preliminary data.</text>
</comment>
<name>A0A0M0JUB1_9EUKA</name>
<evidence type="ECO:0000313" key="2">
    <source>
        <dbReference type="Proteomes" id="UP000037460"/>
    </source>
</evidence>
<organism evidence="1 2">
    <name type="scientific">Chrysochromulina tobinii</name>
    <dbReference type="NCBI Taxonomy" id="1460289"/>
    <lineage>
        <taxon>Eukaryota</taxon>
        <taxon>Haptista</taxon>
        <taxon>Haptophyta</taxon>
        <taxon>Prymnesiophyceae</taxon>
        <taxon>Prymnesiales</taxon>
        <taxon>Chrysochromulinaceae</taxon>
        <taxon>Chrysochromulina</taxon>
    </lineage>
</organism>
<reference evidence="2" key="1">
    <citation type="journal article" date="2015" name="PLoS Genet.">
        <title>Genome Sequence and Transcriptome Analyses of Chrysochromulina tobin: Metabolic Tools for Enhanced Algal Fitness in the Prominent Order Prymnesiales (Haptophyceae).</title>
        <authorList>
            <person name="Hovde B.T."/>
            <person name="Deodato C.R."/>
            <person name="Hunsperger H.M."/>
            <person name="Ryken S.A."/>
            <person name="Yost W."/>
            <person name="Jha R.K."/>
            <person name="Patterson J."/>
            <person name="Monnat R.J. Jr."/>
            <person name="Barlow S.B."/>
            <person name="Starkenburg S.R."/>
            <person name="Cattolico R.A."/>
        </authorList>
    </citation>
    <scope>NUCLEOTIDE SEQUENCE</scope>
    <source>
        <strain evidence="2">CCMP291</strain>
    </source>
</reference>
<dbReference type="EMBL" id="JWZX01002254">
    <property type="protein sequence ID" value="KOO30276.1"/>
    <property type="molecule type" value="Genomic_DNA"/>
</dbReference>
<sequence>MRVIRKCVLGFMFAKQRACIECWHDEAMARGEAKLRAQKALARFKHNNESRAINHWVFIYREDKAARQRLKSLMSRVSPEGQAKLKVLDILRAMHAKALLFRKAAMALLNSQLFRAYNAWHELAEDNKRTAEKIRRVLVRLDPVCMLMAS</sequence>
<keyword evidence="2" id="KW-1185">Reference proteome</keyword>
<gene>
    <name evidence="1" type="ORF">Ctob_005090</name>
</gene>